<dbReference type="PROSITE" id="PS51770">
    <property type="entry name" value="HOTDOG_ACOT"/>
    <property type="match status" value="1"/>
</dbReference>
<evidence type="ECO:0000259" key="5">
    <source>
        <dbReference type="PROSITE" id="PS51770"/>
    </source>
</evidence>
<keyword evidence="2 3" id="KW-0378">Hydrolase</keyword>
<evidence type="ECO:0000256" key="4">
    <source>
        <dbReference type="SAM" id="MobiDB-lite"/>
    </source>
</evidence>
<reference evidence="6 7" key="1">
    <citation type="submission" date="2015-12" db="EMBL/GenBank/DDBJ databases">
        <title>Draft genome sequence of Acidibacillus ferrooxidans ITV001, isolated from a chalcopyrite acid mine drainage site in Brazil.</title>
        <authorList>
            <person name="Dall'Agnol H."/>
            <person name="Nancucheo I."/>
            <person name="Johnson B."/>
            <person name="Oliveira R."/>
            <person name="Leite L."/>
            <person name="Pylro V."/>
            <person name="Nunes G.L."/>
            <person name="Tzotzos G."/>
            <person name="Fernandes G.R."/>
            <person name="Dutra J."/>
            <person name="Orellana S.C."/>
            <person name="Oliveira G."/>
        </authorList>
    </citation>
    <scope>NUCLEOTIDE SEQUENCE [LARGE SCALE GENOMIC DNA]</scope>
    <source>
        <strain evidence="7">ITV01</strain>
    </source>
</reference>
<dbReference type="PANTHER" id="PTHR11049">
    <property type="entry name" value="ACYL COENZYME A THIOESTER HYDROLASE"/>
    <property type="match status" value="1"/>
</dbReference>
<dbReference type="EMBL" id="LPVJ01000060">
    <property type="protein sequence ID" value="KUO95097.1"/>
    <property type="molecule type" value="Genomic_DNA"/>
</dbReference>
<evidence type="ECO:0000256" key="3">
    <source>
        <dbReference type="PROSITE-ProRule" id="PRU01106"/>
    </source>
</evidence>
<protein>
    <submittedName>
        <fullName evidence="6">Acyl-CoA thioesterase</fullName>
    </submittedName>
</protein>
<accession>A0A101XPE4</accession>
<dbReference type="OrthoDB" id="9791628at2"/>
<feature type="region of interest" description="Disordered" evidence="4">
    <location>
        <begin position="122"/>
        <end position="146"/>
    </location>
</feature>
<feature type="domain" description="HotDog ACOT-type" evidence="5">
    <location>
        <begin position="7"/>
        <end position="119"/>
    </location>
</feature>
<dbReference type="GO" id="GO:0009062">
    <property type="term" value="P:fatty acid catabolic process"/>
    <property type="evidence" value="ECO:0007669"/>
    <property type="project" value="TreeGrafter"/>
</dbReference>
<dbReference type="GO" id="GO:0052816">
    <property type="term" value="F:long-chain fatty acyl-CoA hydrolase activity"/>
    <property type="evidence" value="ECO:0007669"/>
    <property type="project" value="TreeGrafter"/>
</dbReference>
<comment type="caution">
    <text evidence="6">The sequence shown here is derived from an EMBL/GenBank/DDBJ whole genome shotgun (WGS) entry which is preliminary data.</text>
</comment>
<proteinExistence type="inferred from homology"/>
<dbReference type="GO" id="GO:0006637">
    <property type="term" value="P:acyl-CoA metabolic process"/>
    <property type="evidence" value="ECO:0007669"/>
    <property type="project" value="TreeGrafter"/>
</dbReference>
<dbReference type="AlphaFoldDB" id="A0A101XPE4"/>
<evidence type="ECO:0000256" key="1">
    <source>
        <dbReference type="ARBA" id="ARBA00010458"/>
    </source>
</evidence>
<sequence>MDAKPVSASRTTMSDLVLPPDTNNHGTIFGGRVMAYVDKLASITAMRHARMPVVTASSDSLDFLAPIRVGEAIILEAFVTCTYKTSMEIFCKIESENLLTGERRLTGASYLTFVGLGPDGKPAPVPPVYPETDEEKRHYETAPERRAHRIERRLAKREVLEASQPAR</sequence>
<dbReference type="InterPro" id="IPR040170">
    <property type="entry name" value="Cytosol_ACT"/>
</dbReference>
<dbReference type="RefSeq" id="WP_067718645.1">
    <property type="nucleotide sequence ID" value="NZ_LPVJ01000060.1"/>
</dbReference>
<gene>
    <name evidence="6" type="ORF">ATW55_11525</name>
</gene>
<evidence type="ECO:0000256" key="2">
    <source>
        <dbReference type="ARBA" id="ARBA00022801"/>
    </source>
</evidence>
<dbReference type="InterPro" id="IPR029069">
    <property type="entry name" value="HotDog_dom_sf"/>
</dbReference>
<dbReference type="CDD" id="cd03442">
    <property type="entry name" value="BFIT_BACH"/>
    <property type="match status" value="1"/>
</dbReference>
<dbReference type="Pfam" id="PF03061">
    <property type="entry name" value="4HBT"/>
    <property type="match status" value="1"/>
</dbReference>
<dbReference type="PANTHER" id="PTHR11049:SF24">
    <property type="entry name" value="CYTOSOLIC ACYL COENZYME A THIOESTER HYDROLASE"/>
    <property type="match status" value="1"/>
</dbReference>
<dbReference type="GO" id="GO:0005829">
    <property type="term" value="C:cytosol"/>
    <property type="evidence" value="ECO:0007669"/>
    <property type="project" value="TreeGrafter"/>
</dbReference>
<dbReference type="Proteomes" id="UP000053557">
    <property type="component" value="Unassembled WGS sequence"/>
</dbReference>
<feature type="compositionally biased region" description="Basic and acidic residues" evidence="4">
    <location>
        <begin position="134"/>
        <end position="145"/>
    </location>
</feature>
<evidence type="ECO:0000313" key="6">
    <source>
        <dbReference type="EMBL" id="KUO95097.1"/>
    </source>
</evidence>
<evidence type="ECO:0000313" key="7">
    <source>
        <dbReference type="Proteomes" id="UP000053557"/>
    </source>
</evidence>
<dbReference type="InterPro" id="IPR006683">
    <property type="entry name" value="Thioestr_dom"/>
</dbReference>
<keyword evidence="7" id="KW-1185">Reference proteome</keyword>
<name>A0A101XPE4_9BACL</name>
<dbReference type="InterPro" id="IPR033120">
    <property type="entry name" value="HOTDOG_ACOT"/>
</dbReference>
<dbReference type="SUPFAM" id="SSF54637">
    <property type="entry name" value="Thioesterase/thiol ester dehydrase-isomerase"/>
    <property type="match status" value="1"/>
</dbReference>
<organism evidence="6 7">
    <name type="scientific">Ferroacidibacillus organovorans</name>
    <dbReference type="NCBI Taxonomy" id="1765683"/>
    <lineage>
        <taxon>Bacteria</taxon>
        <taxon>Bacillati</taxon>
        <taxon>Bacillota</taxon>
        <taxon>Bacilli</taxon>
        <taxon>Bacillales</taxon>
        <taxon>Alicyclobacillaceae</taxon>
        <taxon>Ferroacidibacillus</taxon>
    </lineage>
</organism>
<comment type="similarity">
    <text evidence="1">Belongs to the acyl coenzyme A hydrolase family.</text>
</comment>
<dbReference type="Gene3D" id="3.10.129.10">
    <property type="entry name" value="Hotdog Thioesterase"/>
    <property type="match status" value="1"/>
</dbReference>